<dbReference type="AlphaFoldDB" id="A0A9W6QJA6"/>
<proteinExistence type="predicted"/>
<sequence length="115" mass="13008">MTPGNGTWNAPDDHAAWRSVCNAMLEEQAVTREGGCPICGTGTLHLAFTIDGPERRWVERGVAMCGTGRYWEWCEQCRSYEYYCRSSVPEWARTHVVAENEGWRDPRQAARLIGA</sequence>
<protein>
    <submittedName>
        <fullName evidence="1">Uncharacterized protein</fullName>
    </submittedName>
</protein>
<gene>
    <name evidence="1" type="ORF">Kpho02_77890</name>
</gene>
<dbReference type="Proteomes" id="UP001165041">
    <property type="component" value="Unassembled WGS sequence"/>
</dbReference>
<dbReference type="RefSeq" id="WP_285741013.1">
    <property type="nucleotide sequence ID" value="NZ_BSSA01000073.1"/>
</dbReference>
<organism evidence="1 2">
    <name type="scientific">Kitasatospora phosalacinea</name>
    <dbReference type="NCBI Taxonomy" id="2065"/>
    <lineage>
        <taxon>Bacteria</taxon>
        <taxon>Bacillati</taxon>
        <taxon>Actinomycetota</taxon>
        <taxon>Actinomycetes</taxon>
        <taxon>Kitasatosporales</taxon>
        <taxon>Streptomycetaceae</taxon>
        <taxon>Kitasatospora</taxon>
    </lineage>
</organism>
<dbReference type="EMBL" id="BSSA01000073">
    <property type="protein sequence ID" value="GLW75492.1"/>
    <property type="molecule type" value="Genomic_DNA"/>
</dbReference>
<evidence type="ECO:0000313" key="1">
    <source>
        <dbReference type="EMBL" id="GLW75492.1"/>
    </source>
</evidence>
<evidence type="ECO:0000313" key="2">
    <source>
        <dbReference type="Proteomes" id="UP001165041"/>
    </source>
</evidence>
<name>A0A9W6QJA6_9ACTN</name>
<reference evidence="1" key="1">
    <citation type="submission" date="2023-02" db="EMBL/GenBank/DDBJ databases">
        <title>Kitasatospora phosalacinea NBRC 14627.</title>
        <authorList>
            <person name="Ichikawa N."/>
            <person name="Sato H."/>
            <person name="Tonouchi N."/>
        </authorList>
    </citation>
    <scope>NUCLEOTIDE SEQUENCE</scope>
    <source>
        <strain evidence="1">NBRC 14627</strain>
    </source>
</reference>
<comment type="caution">
    <text evidence="1">The sequence shown here is derived from an EMBL/GenBank/DDBJ whole genome shotgun (WGS) entry which is preliminary data.</text>
</comment>
<accession>A0A9W6QJA6</accession>